<dbReference type="EMBL" id="JAKFGM010000004">
    <property type="protein sequence ID" value="MCF2515985.1"/>
    <property type="molecule type" value="Genomic_DNA"/>
</dbReference>
<dbReference type="SUPFAM" id="SSF53756">
    <property type="entry name" value="UDP-Glycosyltransferase/glycogen phosphorylase"/>
    <property type="match status" value="1"/>
</dbReference>
<dbReference type="Pfam" id="PF13439">
    <property type="entry name" value="Glyco_transf_4"/>
    <property type="match status" value="1"/>
</dbReference>
<evidence type="ECO:0000313" key="3">
    <source>
        <dbReference type="Proteomes" id="UP001139410"/>
    </source>
</evidence>
<dbReference type="AlphaFoldDB" id="A0A9X1QMA0"/>
<evidence type="ECO:0000259" key="1">
    <source>
        <dbReference type="Pfam" id="PF13439"/>
    </source>
</evidence>
<reference evidence="2" key="1">
    <citation type="submission" date="2022-01" db="EMBL/GenBank/DDBJ databases">
        <authorList>
            <person name="Jo J.-H."/>
            <person name="Im W.-T."/>
        </authorList>
    </citation>
    <scope>NUCLEOTIDE SEQUENCE</scope>
    <source>
        <strain evidence="2">G124</strain>
    </source>
</reference>
<dbReference type="CDD" id="cd03814">
    <property type="entry name" value="GT4-like"/>
    <property type="match status" value="1"/>
</dbReference>
<dbReference type="GO" id="GO:0016758">
    <property type="term" value="F:hexosyltransferase activity"/>
    <property type="evidence" value="ECO:0007669"/>
    <property type="project" value="TreeGrafter"/>
</dbReference>
<dbReference type="PANTHER" id="PTHR45947">
    <property type="entry name" value="SULFOQUINOVOSYL TRANSFERASE SQD2"/>
    <property type="match status" value="1"/>
</dbReference>
<organism evidence="2 3">
    <name type="scientific">Sphingomonas cremea</name>
    <dbReference type="NCBI Taxonomy" id="2904799"/>
    <lineage>
        <taxon>Bacteria</taxon>
        <taxon>Pseudomonadati</taxon>
        <taxon>Pseudomonadota</taxon>
        <taxon>Alphaproteobacteria</taxon>
        <taxon>Sphingomonadales</taxon>
        <taxon>Sphingomonadaceae</taxon>
        <taxon>Sphingomonas</taxon>
    </lineage>
</organism>
<dbReference type="InterPro" id="IPR050194">
    <property type="entry name" value="Glycosyltransferase_grp1"/>
</dbReference>
<comment type="caution">
    <text evidence="2">The sequence shown here is derived from an EMBL/GenBank/DDBJ whole genome shotgun (WGS) entry which is preliminary data.</text>
</comment>
<name>A0A9X1QMA0_9SPHN</name>
<dbReference type="InterPro" id="IPR028098">
    <property type="entry name" value="Glyco_trans_4-like_N"/>
</dbReference>
<protein>
    <submittedName>
        <fullName evidence="2">Glycosyltransferase family 1 protein</fullName>
    </submittedName>
</protein>
<keyword evidence="3" id="KW-1185">Reference proteome</keyword>
<proteinExistence type="predicted"/>
<gene>
    <name evidence="2" type="ORF">LVY65_13055</name>
</gene>
<dbReference type="PANTHER" id="PTHR45947:SF3">
    <property type="entry name" value="SULFOQUINOVOSYL TRANSFERASE SQD2"/>
    <property type="match status" value="1"/>
</dbReference>
<dbReference type="RefSeq" id="WP_235068707.1">
    <property type="nucleotide sequence ID" value="NZ_JAKFGM010000004.1"/>
</dbReference>
<dbReference type="Proteomes" id="UP001139410">
    <property type="component" value="Unassembled WGS sequence"/>
</dbReference>
<accession>A0A9X1QMA0</accession>
<sequence length="407" mass="44586">MSDLGLPTAVPHAAAESECDEDFLPASGTSARDLRIALFCGNYNCVRDGANNALNHLVSYLLQEGAQVRVYSPTVPEPAFEPAGELVSVRSVALPGRSEYRLTLGLDERTKADVRRFAPTNIHVSAPDPQGYQAQQLARELGCPLVTSLHTRFETYFEYYGLRAFRPWAERYLRTFYARSDLVLVPNSQILEELRSWNMDNRIAVWSRGVDRQRFHPTFRNLEWRRSQGWDDADIVPLFFGRLVREKGIAEFSSMIAQANEAGLRVRPMIVGDGPAKVEFARQLPGGARFLGHLSGPDLSVAIASADVLINPSTTEAFGNVNLEAMAAGLAVISADVPSAQALISHNDNGVLVRPHDVAGYVDALGDLVHNARRRVQLGAAAAASAAAFTWSATLTEVVQNYLRLIG</sequence>
<dbReference type="Pfam" id="PF13692">
    <property type="entry name" value="Glyco_trans_1_4"/>
    <property type="match status" value="1"/>
</dbReference>
<dbReference type="Gene3D" id="3.40.50.2000">
    <property type="entry name" value="Glycogen Phosphorylase B"/>
    <property type="match status" value="2"/>
</dbReference>
<feature type="domain" description="Glycosyltransferase subfamily 4-like N-terminal" evidence="1">
    <location>
        <begin position="48"/>
        <end position="214"/>
    </location>
</feature>
<evidence type="ECO:0000313" key="2">
    <source>
        <dbReference type="EMBL" id="MCF2515985.1"/>
    </source>
</evidence>